<gene>
    <name evidence="1" type="ORF">LOK49_LG11G01308</name>
</gene>
<accession>A0ACC0FY51</accession>
<dbReference type="Proteomes" id="UP001060215">
    <property type="component" value="Chromosome 12"/>
</dbReference>
<evidence type="ECO:0000313" key="2">
    <source>
        <dbReference type="Proteomes" id="UP001060215"/>
    </source>
</evidence>
<proteinExistence type="predicted"/>
<protein>
    <submittedName>
        <fullName evidence="1">Acyl-activating enzyme 17, peroxisomal</fullName>
    </submittedName>
</protein>
<keyword evidence="2" id="KW-1185">Reference proteome</keyword>
<dbReference type="EMBL" id="CM045769">
    <property type="protein sequence ID" value="KAI7993695.1"/>
    <property type="molecule type" value="Genomic_DNA"/>
</dbReference>
<organism evidence="1 2">
    <name type="scientific">Camellia lanceoleosa</name>
    <dbReference type="NCBI Taxonomy" id="1840588"/>
    <lineage>
        <taxon>Eukaryota</taxon>
        <taxon>Viridiplantae</taxon>
        <taxon>Streptophyta</taxon>
        <taxon>Embryophyta</taxon>
        <taxon>Tracheophyta</taxon>
        <taxon>Spermatophyta</taxon>
        <taxon>Magnoliopsida</taxon>
        <taxon>eudicotyledons</taxon>
        <taxon>Gunneridae</taxon>
        <taxon>Pentapetalae</taxon>
        <taxon>asterids</taxon>
        <taxon>Ericales</taxon>
        <taxon>Theaceae</taxon>
        <taxon>Camellia</taxon>
    </lineage>
</organism>
<reference evidence="1 2" key="1">
    <citation type="journal article" date="2022" name="Plant J.">
        <title>Chromosome-level genome of Camellia lanceoleosa provides a valuable resource for understanding genome evolution and self-incompatibility.</title>
        <authorList>
            <person name="Gong W."/>
            <person name="Xiao S."/>
            <person name="Wang L."/>
            <person name="Liao Z."/>
            <person name="Chang Y."/>
            <person name="Mo W."/>
            <person name="Hu G."/>
            <person name="Li W."/>
            <person name="Zhao G."/>
            <person name="Zhu H."/>
            <person name="Hu X."/>
            <person name="Ji K."/>
            <person name="Xiang X."/>
            <person name="Song Q."/>
            <person name="Yuan D."/>
            <person name="Jin S."/>
            <person name="Zhang L."/>
        </authorList>
    </citation>
    <scope>NUCLEOTIDE SEQUENCE [LARGE SCALE GENOMIC DNA]</scope>
    <source>
        <strain evidence="1">SQ_2022a</strain>
    </source>
</reference>
<evidence type="ECO:0000313" key="1">
    <source>
        <dbReference type="EMBL" id="KAI7993695.1"/>
    </source>
</evidence>
<name>A0ACC0FY51_9ERIC</name>
<sequence length="104" mass="11873">MGNIMEMGNHEHKNIMVFGDGFLRKFMVVVHEWATSDVIIHGDKRLPLYSRVIDAQSPIAIVIPSGGSSFGIKLRDGDISWLEFLAKVEHFRQELFYICLILIL</sequence>
<comment type="caution">
    <text evidence="1">The sequence shown here is derived from an EMBL/GenBank/DDBJ whole genome shotgun (WGS) entry which is preliminary data.</text>
</comment>